<name>A0ABQ6II44_9MICO</name>
<evidence type="ECO:0000313" key="1">
    <source>
        <dbReference type="EMBL" id="GMA37555.1"/>
    </source>
</evidence>
<sequence>MSTGSRLQCLHHGHEGAPQFLAAIDSITNSTLNEAADLGPSRPTKRLARWPTRNEINFQRLQAVDKDAHLSLVRHVDVERLSAEIRTVGVKGRLVVVDRRHYGPPGRLYPCTEAARA</sequence>
<keyword evidence="2" id="KW-1185">Reference proteome</keyword>
<gene>
    <name evidence="1" type="ORF">GCM10025876_37590</name>
</gene>
<comment type="caution">
    <text evidence="1">The sequence shown here is derived from an EMBL/GenBank/DDBJ whole genome shotgun (WGS) entry which is preliminary data.</text>
</comment>
<proteinExistence type="predicted"/>
<evidence type="ECO:0000313" key="2">
    <source>
        <dbReference type="Proteomes" id="UP001157125"/>
    </source>
</evidence>
<dbReference type="EMBL" id="BSUN01000001">
    <property type="protein sequence ID" value="GMA37555.1"/>
    <property type="molecule type" value="Genomic_DNA"/>
</dbReference>
<dbReference type="Proteomes" id="UP001157125">
    <property type="component" value="Unassembled WGS sequence"/>
</dbReference>
<reference evidence="2" key="1">
    <citation type="journal article" date="2019" name="Int. J. Syst. Evol. Microbiol.">
        <title>The Global Catalogue of Microorganisms (GCM) 10K type strain sequencing project: providing services to taxonomists for standard genome sequencing and annotation.</title>
        <authorList>
            <consortium name="The Broad Institute Genomics Platform"/>
            <consortium name="The Broad Institute Genome Sequencing Center for Infectious Disease"/>
            <person name="Wu L."/>
            <person name="Ma J."/>
        </authorList>
    </citation>
    <scope>NUCLEOTIDE SEQUENCE [LARGE SCALE GENOMIC DNA]</scope>
    <source>
        <strain evidence="2">NBRC 112299</strain>
    </source>
</reference>
<organism evidence="1 2">
    <name type="scientific">Demequina litorisediminis</name>
    <dbReference type="NCBI Taxonomy" id="1849022"/>
    <lineage>
        <taxon>Bacteria</taxon>
        <taxon>Bacillati</taxon>
        <taxon>Actinomycetota</taxon>
        <taxon>Actinomycetes</taxon>
        <taxon>Micrococcales</taxon>
        <taxon>Demequinaceae</taxon>
        <taxon>Demequina</taxon>
    </lineage>
</organism>
<accession>A0ABQ6II44</accession>
<protein>
    <submittedName>
        <fullName evidence="1">Uncharacterized protein</fullName>
    </submittedName>
</protein>